<reference evidence="2 3" key="1">
    <citation type="submission" date="2024-04" db="EMBL/GenBank/DDBJ databases">
        <title>genome sequences of Mucor flavus KT1a and Helicostylum pulchrum KT1b strains isolated from the surface of a dry-aged beef.</title>
        <authorList>
            <person name="Toyotome T."/>
            <person name="Hosono M."/>
            <person name="Torimaru M."/>
            <person name="Fukuda K."/>
            <person name="Mikami N."/>
        </authorList>
    </citation>
    <scope>NUCLEOTIDE SEQUENCE [LARGE SCALE GENOMIC DNA]</scope>
    <source>
        <strain evidence="2 3">KT1a</strain>
    </source>
</reference>
<feature type="transmembrane region" description="Helical" evidence="1">
    <location>
        <begin position="25"/>
        <end position="45"/>
    </location>
</feature>
<keyword evidence="3" id="KW-1185">Reference proteome</keyword>
<evidence type="ECO:0000313" key="2">
    <source>
        <dbReference type="EMBL" id="GAA5806766.1"/>
    </source>
</evidence>
<feature type="transmembrane region" description="Helical" evidence="1">
    <location>
        <begin position="57"/>
        <end position="77"/>
    </location>
</feature>
<proteinExistence type="predicted"/>
<dbReference type="Proteomes" id="UP001473302">
    <property type="component" value="Unassembled WGS sequence"/>
</dbReference>
<evidence type="ECO:0000256" key="1">
    <source>
        <dbReference type="SAM" id="Phobius"/>
    </source>
</evidence>
<organism evidence="2 3">
    <name type="scientific">Mucor flavus</name>
    <dbReference type="NCBI Taxonomy" id="439312"/>
    <lineage>
        <taxon>Eukaryota</taxon>
        <taxon>Fungi</taxon>
        <taxon>Fungi incertae sedis</taxon>
        <taxon>Mucoromycota</taxon>
        <taxon>Mucoromycotina</taxon>
        <taxon>Mucoromycetes</taxon>
        <taxon>Mucorales</taxon>
        <taxon>Mucorineae</taxon>
        <taxon>Mucoraceae</taxon>
        <taxon>Mucor</taxon>
    </lineage>
</organism>
<keyword evidence="1" id="KW-0472">Membrane</keyword>
<protein>
    <submittedName>
        <fullName evidence="2">Uncharacterized protein</fullName>
    </submittedName>
</protein>
<comment type="caution">
    <text evidence="2">The sequence shown here is derived from an EMBL/GenBank/DDBJ whole genome shotgun (WGS) entry which is preliminary data.</text>
</comment>
<sequence length="298" mass="34825">MFYLGFNTLYEEYEYDERMESYAKVLKISGECIMLIVFEIWRLWLAFDGVLHSNSRTIWASASFTVFSFGFSILMIIESLKWIQVSQTFETDKLFPKELEPPFLHFISRHTAKDFGWDVYKKIGSSIKIQGMYITVQWFSLALKIDIYFEFCAYGLYVIALAFNFEDDPDFYFVFSIVLAMTILTIPSLVFSRCAISKESKTMMILFILYQATCIGFMGYIIVLIKEMLITWYAFTGFCLASIIATIGTIVMAITCLLNFDKGLKEFVQWKPFSKNMNQVDIFQRLEDPRVDEPIDDY</sequence>
<feature type="transmembrane region" description="Helical" evidence="1">
    <location>
        <begin position="147"/>
        <end position="165"/>
    </location>
</feature>
<keyword evidence="1" id="KW-0812">Transmembrane</keyword>
<feature type="transmembrane region" description="Helical" evidence="1">
    <location>
        <begin position="171"/>
        <end position="191"/>
    </location>
</feature>
<feature type="transmembrane region" description="Helical" evidence="1">
    <location>
        <begin position="203"/>
        <end position="225"/>
    </location>
</feature>
<dbReference type="InterPro" id="IPR040410">
    <property type="entry name" value="UPF0658_Golgi"/>
</dbReference>
<name>A0ABP9YIS9_9FUNG</name>
<feature type="transmembrane region" description="Helical" evidence="1">
    <location>
        <begin position="231"/>
        <end position="260"/>
    </location>
</feature>
<dbReference type="PANTHER" id="PTHR34391">
    <property type="entry name" value="UPF0658 GOLGI APPARATUS MEMBRANE PROTEIN C1952.10C-RELATED"/>
    <property type="match status" value="1"/>
</dbReference>
<evidence type="ECO:0000313" key="3">
    <source>
        <dbReference type="Proteomes" id="UP001473302"/>
    </source>
</evidence>
<accession>A0ABP9YIS9</accession>
<keyword evidence="1" id="KW-1133">Transmembrane helix</keyword>
<dbReference type="PANTHER" id="PTHR34391:SF1">
    <property type="entry name" value="UPF0658 GOLGI APPARATUS MEMBRANE PROTEIN C1952.10C-RELATED"/>
    <property type="match status" value="1"/>
</dbReference>
<dbReference type="EMBL" id="BAABUK010000002">
    <property type="protein sequence ID" value="GAA5806766.1"/>
    <property type="molecule type" value="Genomic_DNA"/>
</dbReference>
<gene>
    <name evidence="2" type="ORF">MFLAVUS_000114</name>
</gene>